<protein>
    <recommendedName>
        <fullName evidence="3">Adenylate kinase</fullName>
    </recommendedName>
</protein>
<comment type="caution">
    <text evidence="1">The sequence shown here is derived from an EMBL/GenBank/DDBJ whole genome shotgun (WGS) entry which is preliminary data.</text>
</comment>
<dbReference type="InterPro" id="IPR027417">
    <property type="entry name" value="P-loop_NTPase"/>
</dbReference>
<gene>
    <name evidence="1" type="ORF">E0H92_27030</name>
</gene>
<organism evidence="1 2">
    <name type="scientific">Kribbella speibonae</name>
    <dbReference type="NCBI Taxonomy" id="1572660"/>
    <lineage>
        <taxon>Bacteria</taxon>
        <taxon>Bacillati</taxon>
        <taxon>Actinomycetota</taxon>
        <taxon>Actinomycetes</taxon>
        <taxon>Propionibacteriales</taxon>
        <taxon>Kribbellaceae</taxon>
        <taxon>Kribbella</taxon>
    </lineage>
</organism>
<dbReference type="Gene3D" id="3.40.50.300">
    <property type="entry name" value="P-loop containing nucleotide triphosphate hydrolases"/>
    <property type="match status" value="1"/>
</dbReference>
<dbReference type="PANTHER" id="PTHR37816:SF1">
    <property type="entry name" value="TOXIN"/>
    <property type="match status" value="1"/>
</dbReference>
<name>A0A4R0ISZ6_9ACTN</name>
<dbReference type="RefSeq" id="WP_131498135.1">
    <property type="nucleotide sequence ID" value="NZ_SJKC01000003.1"/>
</dbReference>
<dbReference type="SUPFAM" id="SSF52540">
    <property type="entry name" value="P-loop containing nucleoside triphosphate hydrolases"/>
    <property type="match status" value="1"/>
</dbReference>
<evidence type="ECO:0008006" key="3">
    <source>
        <dbReference type="Google" id="ProtNLM"/>
    </source>
</evidence>
<dbReference type="PANTHER" id="PTHR37816">
    <property type="entry name" value="YALI0E33011P"/>
    <property type="match status" value="1"/>
</dbReference>
<dbReference type="EMBL" id="SJKC01000003">
    <property type="protein sequence ID" value="TCC36309.1"/>
    <property type="molecule type" value="Genomic_DNA"/>
</dbReference>
<dbReference type="AlphaFoldDB" id="A0A4R0ISZ6"/>
<accession>A0A4R0ISZ6</accession>
<reference evidence="1 2" key="1">
    <citation type="submission" date="2019-02" db="EMBL/GenBank/DDBJ databases">
        <title>Kribbella capetownensis sp. nov. and Kribbella speibonae sp. nov., isolated from soil.</title>
        <authorList>
            <person name="Curtis S.M."/>
            <person name="Norton I."/>
            <person name="Everest G.J."/>
            <person name="Meyers P.R."/>
        </authorList>
    </citation>
    <scope>NUCLEOTIDE SEQUENCE [LARGE SCALE GENOMIC DNA]</scope>
    <source>
        <strain evidence="1 2">YM55</strain>
    </source>
</reference>
<evidence type="ECO:0000313" key="1">
    <source>
        <dbReference type="EMBL" id="TCC36309.1"/>
    </source>
</evidence>
<sequence>MSQRIHVVGAAGSGKTYVAAGLAAALSTDHHELDRVAMRRSDDHTTVTLVPWPERRAAVAEIAARPDWVTEGIYLGWTEPLFAAADLIVWLDIPWWQATWRVISRHVQKSLRGENEWKGIRLLLRFLWSTRRYYLGPGGIPSQEHEDAATDHRMTVAALMPYAGKVVRFRHGRDIVSNIASRTI</sequence>
<proteinExistence type="predicted"/>
<dbReference type="InterPro" id="IPR052922">
    <property type="entry name" value="Cytidylate_Kinase-2"/>
</dbReference>
<evidence type="ECO:0000313" key="2">
    <source>
        <dbReference type="Proteomes" id="UP000294225"/>
    </source>
</evidence>
<dbReference type="Proteomes" id="UP000294225">
    <property type="component" value="Unassembled WGS sequence"/>
</dbReference>